<name>A0A8S3I216_9BILA</name>
<keyword evidence="4" id="KW-0547">Nucleotide-binding</keyword>
<evidence type="ECO:0000313" key="11">
    <source>
        <dbReference type="Proteomes" id="UP000681720"/>
    </source>
</evidence>
<evidence type="ECO:0000256" key="7">
    <source>
        <dbReference type="ARBA" id="ARBA00023212"/>
    </source>
</evidence>
<reference evidence="10" key="1">
    <citation type="submission" date="2021-02" db="EMBL/GenBank/DDBJ databases">
        <authorList>
            <person name="Nowell W R."/>
        </authorList>
    </citation>
    <scope>NUCLEOTIDE SEQUENCE</scope>
</reference>
<dbReference type="PANTHER" id="PTHR46961">
    <property type="entry name" value="DYNEIN HEAVY CHAIN 1, AXONEMAL-LIKE PROTEIN"/>
    <property type="match status" value="1"/>
</dbReference>
<evidence type="ECO:0000256" key="1">
    <source>
        <dbReference type="ARBA" id="ARBA00004138"/>
    </source>
</evidence>
<comment type="caution">
    <text evidence="10">The sequence shown here is derived from an EMBL/GenBank/DDBJ whole genome shotgun (WGS) entry which is preliminary data.</text>
</comment>
<dbReference type="AlphaFoldDB" id="A0A8S3I216"/>
<dbReference type="GO" id="GO:0000166">
    <property type="term" value="F:nucleotide binding"/>
    <property type="evidence" value="ECO:0007669"/>
    <property type="project" value="UniProtKB-KW"/>
</dbReference>
<keyword evidence="5" id="KW-0175">Coiled coil</keyword>
<dbReference type="EMBL" id="CAJOBJ010338919">
    <property type="protein sequence ID" value="CAF5192645.1"/>
    <property type="molecule type" value="Genomic_DNA"/>
</dbReference>
<proteinExistence type="predicted"/>
<comment type="subcellular location">
    <subcellularLocation>
        <location evidence="1">Cell projection</location>
        <location evidence="1">Cilium</location>
    </subcellularLocation>
    <subcellularLocation>
        <location evidence="2">Cytoplasm</location>
        <location evidence="2">Cytoskeleton</location>
    </subcellularLocation>
</comment>
<accession>A0A8S3I216</accession>
<evidence type="ECO:0000256" key="2">
    <source>
        <dbReference type="ARBA" id="ARBA00004245"/>
    </source>
</evidence>
<protein>
    <recommendedName>
        <fullName evidence="9">Dynein heavy chain C-terminal domain-containing protein</fullName>
    </recommendedName>
</protein>
<dbReference type="Gene3D" id="3.10.490.20">
    <property type="match status" value="1"/>
</dbReference>
<sequence>MKLTSKDVIQTPTDGCYIRGLFVEGARWDPATHVLGESRAKELFTEMPVLWLQPEQNRQTPTSGIYMCPVYKTLTRAGTLSTTGHSTNFVFTIEVPSSKSQKYWIKRGVALICALNY</sequence>
<evidence type="ECO:0000313" key="10">
    <source>
        <dbReference type="EMBL" id="CAF5192645.1"/>
    </source>
</evidence>
<dbReference type="PANTHER" id="PTHR46961:SF5">
    <property type="entry name" value="DYNEIN AXONEMAL HEAVY CHAIN 1"/>
    <property type="match status" value="1"/>
</dbReference>
<evidence type="ECO:0000256" key="3">
    <source>
        <dbReference type="ARBA" id="ARBA00022490"/>
    </source>
</evidence>
<dbReference type="GO" id="GO:0005929">
    <property type="term" value="C:cilium"/>
    <property type="evidence" value="ECO:0007669"/>
    <property type="project" value="UniProtKB-SubCell"/>
</dbReference>
<keyword evidence="8" id="KW-0966">Cell projection</keyword>
<dbReference type="GO" id="GO:0051959">
    <property type="term" value="F:dynein light intermediate chain binding"/>
    <property type="evidence" value="ECO:0007669"/>
    <property type="project" value="InterPro"/>
</dbReference>
<dbReference type="FunFam" id="3.10.490.20:FF:000005">
    <property type="entry name" value="Dynein axonemal heavy chain 6"/>
    <property type="match status" value="1"/>
</dbReference>
<dbReference type="InterPro" id="IPR043160">
    <property type="entry name" value="Dynein_C_barrel"/>
</dbReference>
<gene>
    <name evidence="10" type="ORF">GIL414_LOCUS73569</name>
</gene>
<dbReference type="InterPro" id="IPR041228">
    <property type="entry name" value="Dynein_C"/>
</dbReference>
<dbReference type="Proteomes" id="UP000681720">
    <property type="component" value="Unassembled WGS sequence"/>
</dbReference>
<dbReference type="InterPro" id="IPR026983">
    <property type="entry name" value="DHC"/>
</dbReference>
<evidence type="ECO:0000256" key="6">
    <source>
        <dbReference type="ARBA" id="ARBA00023069"/>
    </source>
</evidence>
<keyword evidence="7" id="KW-0206">Cytoskeleton</keyword>
<evidence type="ECO:0000259" key="9">
    <source>
        <dbReference type="Pfam" id="PF18199"/>
    </source>
</evidence>
<keyword evidence="3" id="KW-0963">Cytoplasm</keyword>
<evidence type="ECO:0000256" key="4">
    <source>
        <dbReference type="ARBA" id="ARBA00022741"/>
    </source>
</evidence>
<dbReference type="GO" id="GO:0030286">
    <property type="term" value="C:dynein complex"/>
    <property type="evidence" value="ECO:0007669"/>
    <property type="project" value="InterPro"/>
</dbReference>
<evidence type="ECO:0000256" key="5">
    <source>
        <dbReference type="ARBA" id="ARBA00023054"/>
    </source>
</evidence>
<dbReference type="Pfam" id="PF18199">
    <property type="entry name" value="Dynein_C"/>
    <property type="match status" value="1"/>
</dbReference>
<feature type="domain" description="Dynein heavy chain C-terminal" evidence="9">
    <location>
        <begin position="5"/>
        <end position="113"/>
    </location>
</feature>
<evidence type="ECO:0000256" key="8">
    <source>
        <dbReference type="ARBA" id="ARBA00023273"/>
    </source>
</evidence>
<dbReference type="GO" id="GO:0045505">
    <property type="term" value="F:dynein intermediate chain binding"/>
    <property type="evidence" value="ECO:0007669"/>
    <property type="project" value="InterPro"/>
</dbReference>
<organism evidence="10 11">
    <name type="scientific">Rotaria magnacalcarata</name>
    <dbReference type="NCBI Taxonomy" id="392030"/>
    <lineage>
        <taxon>Eukaryota</taxon>
        <taxon>Metazoa</taxon>
        <taxon>Spiralia</taxon>
        <taxon>Gnathifera</taxon>
        <taxon>Rotifera</taxon>
        <taxon>Eurotatoria</taxon>
        <taxon>Bdelloidea</taxon>
        <taxon>Philodinida</taxon>
        <taxon>Philodinidae</taxon>
        <taxon>Rotaria</taxon>
    </lineage>
</organism>
<dbReference type="GO" id="GO:0007018">
    <property type="term" value="P:microtubule-based movement"/>
    <property type="evidence" value="ECO:0007669"/>
    <property type="project" value="InterPro"/>
</dbReference>
<keyword evidence="6" id="KW-0969">Cilium</keyword>